<accession>A0A1E3L1P3</accession>
<dbReference type="Proteomes" id="UP000094578">
    <property type="component" value="Unassembled WGS sequence"/>
</dbReference>
<gene>
    <name evidence="2" type="ORF">PTI45_03083</name>
</gene>
<dbReference type="AlphaFoldDB" id="A0A1E3L1P3"/>
<dbReference type="EMBL" id="MDER01000052">
    <property type="protein sequence ID" value="ODP27521.1"/>
    <property type="molecule type" value="Genomic_DNA"/>
</dbReference>
<evidence type="ECO:0000313" key="3">
    <source>
        <dbReference type="Proteomes" id="UP000094578"/>
    </source>
</evidence>
<dbReference type="STRING" id="1886670.PTI45_03083"/>
<evidence type="ECO:0000259" key="1">
    <source>
        <dbReference type="PROSITE" id="PS50206"/>
    </source>
</evidence>
<dbReference type="RefSeq" id="WP_069328483.1">
    <property type="nucleotide sequence ID" value="NZ_MDER01000052.1"/>
</dbReference>
<keyword evidence="3" id="KW-1185">Reference proteome</keyword>
<dbReference type="CDD" id="cd00158">
    <property type="entry name" value="RHOD"/>
    <property type="match status" value="1"/>
</dbReference>
<dbReference type="PROSITE" id="PS50206">
    <property type="entry name" value="RHODANESE_3"/>
    <property type="match status" value="1"/>
</dbReference>
<dbReference type="InterPro" id="IPR001763">
    <property type="entry name" value="Rhodanese-like_dom"/>
</dbReference>
<evidence type="ECO:0000313" key="2">
    <source>
        <dbReference type="EMBL" id="ODP27521.1"/>
    </source>
</evidence>
<reference evidence="2 3" key="1">
    <citation type="submission" date="2016-08" db="EMBL/GenBank/DDBJ databases">
        <title>Genome sequencing of Paenibacillus sp. TI45-13ar, isolated from Korean traditional nuruk.</title>
        <authorList>
            <person name="Kim S.-J."/>
        </authorList>
    </citation>
    <scope>NUCLEOTIDE SEQUENCE [LARGE SCALE GENOMIC DNA]</scope>
    <source>
        <strain evidence="2 3">TI45-13ar</strain>
    </source>
</reference>
<protein>
    <recommendedName>
        <fullName evidence="1">Rhodanese domain-containing protein</fullName>
    </recommendedName>
</protein>
<dbReference type="SUPFAM" id="SSF52821">
    <property type="entry name" value="Rhodanese/Cell cycle control phosphatase"/>
    <property type="match status" value="1"/>
</dbReference>
<sequence>MRYAVVLIFVLIYWWIQHVRFLNSVTLLSVTSNSVKIPSTTKYLDIRDYTAFEKEHIPESIGIYLGRLPFVWRKANLNPKDSILILTDNYFKGKKAVRILRKQGFRDLYLVVGSVSELMKWSQKNK</sequence>
<dbReference type="Gene3D" id="3.40.250.10">
    <property type="entry name" value="Rhodanese-like domain"/>
    <property type="match status" value="1"/>
</dbReference>
<feature type="domain" description="Rhodanese" evidence="1">
    <location>
        <begin position="37"/>
        <end position="120"/>
    </location>
</feature>
<proteinExistence type="predicted"/>
<comment type="caution">
    <text evidence="2">The sequence shown here is derived from an EMBL/GenBank/DDBJ whole genome shotgun (WGS) entry which is preliminary data.</text>
</comment>
<organism evidence="2 3">
    <name type="scientific">Paenibacillus nuruki</name>
    <dbReference type="NCBI Taxonomy" id="1886670"/>
    <lineage>
        <taxon>Bacteria</taxon>
        <taxon>Bacillati</taxon>
        <taxon>Bacillota</taxon>
        <taxon>Bacilli</taxon>
        <taxon>Bacillales</taxon>
        <taxon>Paenibacillaceae</taxon>
        <taxon>Paenibacillus</taxon>
    </lineage>
</organism>
<dbReference type="InterPro" id="IPR036873">
    <property type="entry name" value="Rhodanese-like_dom_sf"/>
</dbReference>
<dbReference type="Pfam" id="PF00581">
    <property type="entry name" value="Rhodanese"/>
    <property type="match status" value="1"/>
</dbReference>
<name>A0A1E3L1P3_9BACL</name>